<dbReference type="Proteomes" id="UP000005522">
    <property type="component" value="Plasmid megap mpAca1.1"/>
</dbReference>
<name>A0A059ZYW2_ACICK</name>
<proteinExistence type="predicted"/>
<accession>A0A059ZYW2</accession>
<gene>
    <name evidence="1" type="ORF">Acaty_m0117</name>
</gene>
<dbReference type="EMBL" id="CP005987">
    <property type="protein sequence ID" value="AIA56690.1"/>
    <property type="molecule type" value="Genomic_DNA"/>
</dbReference>
<reference evidence="1 2" key="1">
    <citation type="journal article" date="2009" name="J. Bacteriol.">
        <title>Draft genome sequence of the extremely acidophilic bacterium Acidithiobacillus caldus ATCC 51756 reveals metabolic versatility in the genus Acidithiobacillus.</title>
        <authorList>
            <person name="Valdes J."/>
            <person name="Quatrini R."/>
            <person name="Hallberg K."/>
            <person name="Dopson M."/>
            <person name="Valenzuela P.D."/>
            <person name="Holmes D.S."/>
        </authorList>
    </citation>
    <scope>NUCLEOTIDE SEQUENCE [LARGE SCALE GENOMIC DNA]</scope>
    <source>
        <strain evidence="2">ATCC 51756 / DSM 8584 / KU</strain>
        <plasmid evidence="2">megaPlasmid mpAca1.1</plasmid>
    </source>
</reference>
<protein>
    <submittedName>
        <fullName evidence="1">Potassium-transporting ATPase A chain</fullName>
    </submittedName>
</protein>
<dbReference type="AlphaFoldDB" id="A0A059ZYW2"/>
<dbReference type="KEGG" id="acz:Acaty_m0117"/>
<evidence type="ECO:0000313" key="2">
    <source>
        <dbReference type="Proteomes" id="UP000005522"/>
    </source>
</evidence>
<dbReference type="HOGENOM" id="CLU_2204323_0_0_6"/>
<evidence type="ECO:0000313" key="1">
    <source>
        <dbReference type="EMBL" id="AIA56690.1"/>
    </source>
</evidence>
<geneLocation type="plasmid" evidence="2">
    <name>megaPlasmid mpAca1.1</name>
</geneLocation>
<keyword evidence="1" id="KW-0614">Plasmid</keyword>
<sequence length="107" mass="11889">MHPLLASVLQTLFVLGLTILLAYPLGIYLDSVYNGRVFWARRVLGPIEEMIYHLAGSAPGHGLETLRSQLFGLQRARRTESLRPVALARGFAFQSGTLCRHVAHYGL</sequence>
<organism evidence="1 2">
    <name type="scientific">Acidithiobacillus caldus (strain ATCC 51756 / DSM 8584 / KU)</name>
    <dbReference type="NCBI Taxonomy" id="637389"/>
    <lineage>
        <taxon>Bacteria</taxon>
        <taxon>Pseudomonadati</taxon>
        <taxon>Pseudomonadota</taxon>
        <taxon>Acidithiobacillia</taxon>
        <taxon>Acidithiobacillales</taxon>
        <taxon>Acidithiobacillaceae</taxon>
        <taxon>Acidithiobacillus</taxon>
    </lineage>
</organism>